<dbReference type="InterPro" id="IPR017441">
    <property type="entry name" value="Protein_kinase_ATP_BS"/>
</dbReference>
<dbReference type="OrthoDB" id="2413561at2759"/>
<dbReference type="GO" id="GO:0043235">
    <property type="term" value="C:receptor complex"/>
    <property type="evidence" value="ECO:0007669"/>
    <property type="project" value="TreeGrafter"/>
</dbReference>
<keyword evidence="13" id="KW-0460">Magnesium</keyword>
<dbReference type="SMART" id="SM00408">
    <property type="entry name" value="IGc2"/>
    <property type="match status" value="5"/>
</dbReference>
<dbReference type="InterPro" id="IPR011009">
    <property type="entry name" value="Kinase-like_dom_sf"/>
</dbReference>
<keyword evidence="12 14" id="KW-0067">ATP-binding</keyword>
<feature type="region of interest" description="Disordered" evidence="15">
    <location>
        <begin position="820"/>
        <end position="842"/>
    </location>
</feature>
<dbReference type="EMBL" id="MTYJ01000068">
    <property type="protein sequence ID" value="OQV16918.1"/>
    <property type="molecule type" value="Genomic_DNA"/>
</dbReference>
<evidence type="ECO:0000256" key="15">
    <source>
        <dbReference type="SAM" id="MobiDB-lite"/>
    </source>
</evidence>
<evidence type="ECO:0000256" key="10">
    <source>
        <dbReference type="ARBA" id="ARBA00051243"/>
    </source>
</evidence>
<dbReference type="FunFam" id="2.60.40.10:FF:000032">
    <property type="entry name" value="palladin isoform X1"/>
    <property type="match status" value="1"/>
</dbReference>
<dbReference type="Gene3D" id="1.10.510.10">
    <property type="entry name" value="Transferase(Phosphotransferase) domain 1"/>
    <property type="match status" value="1"/>
</dbReference>
<keyword evidence="19" id="KW-0808">Transferase</keyword>
<organism evidence="19 20">
    <name type="scientific">Hypsibius exemplaris</name>
    <name type="common">Freshwater tardigrade</name>
    <dbReference type="NCBI Taxonomy" id="2072580"/>
    <lineage>
        <taxon>Eukaryota</taxon>
        <taxon>Metazoa</taxon>
        <taxon>Ecdysozoa</taxon>
        <taxon>Tardigrada</taxon>
        <taxon>Eutardigrada</taxon>
        <taxon>Parachela</taxon>
        <taxon>Hypsibioidea</taxon>
        <taxon>Hypsibiidae</taxon>
        <taxon>Hypsibius</taxon>
    </lineage>
</organism>
<dbReference type="InterPro" id="IPR003599">
    <property type="entry name" value="Ig_sub"/>
</dbReference>
<dbReference type="InterPro" id="IPR013098">
    <property type="entry name" value="Ig_I-set"/>
</dbReference>
<dbReference type="GO" id="GO:0005524">
    <property type="term" value="F:ATP binding"/>
    <property type="evidence" value="ECO:0007669"/>
    <property type="project" value="UniProtKB-UniRule"/>
</dbReference>
<evidence type="ECO:0000256" key="12">
    <source>
        <dbReference type="PIRSR" id="PIRSR000615-2"/>
    </source>
</evidence>
<evidence type="ECO:0000256" key="7">
    <source>
        <dbReference type="ARBA" id="ARBA00023170"/>
    </source>
</evidence>
<evidence type="ECO:0000256" key="11">
    <source>
        <dbReference type="PIRSR" id="PIRSR000615-1"/>
    </source>
</evidence>
<keyword evidence="8" id="KW-0325">Glycoprotein</keyword>
<dbReference type="GO" id="GO:0007169">
    <property type="term" value="P:cell surface receptor protein tyrosine kinase signaling pathway"/>
    <property type="evidence" value="ECO:0007669"/>
    <property type="project" value="TreeGrafter"/>
</dbReference>
<reference evidence="20" key="1">
    <citation type="submission" date="2017-01" db="EMBL/GenBank/DDBJ databases">
        <title>Comparative genomics of anhydrobiosis in the tardigrade Hypsibius dujardini.</title>
        <authorList>
            <person name="Yoshida Y."/>
            <person name="Koutsovoulos G."/>
            <person name="Laetsch D."/>
            <person name="Stevens L."/>
            <person name="Kumar S."/>
            <person name="Horikawa D."/>
            <person name="Ishino K."/>
            <person name="Komine S."/>
            <person name="Tomita M."/>
            <person name="Blaxter M."/>
            <person name="Arakawa K."/>
        </authorList>
    </citation>
    <scope>NUCLEOTIDE SEQUENCE [LARGE SCALE GENOMIC DNA]</scope>
    <source>
        <strain evidence="20">Z151</strain>
    </source>
</reference>
<evidence type="ECO:0000256" key="9">
    <source>
        <dbReference type="ARBA" id="ARBA00023319"/>
    </source>
</evidence>
<dbReference type="InterPro" id="IPR036179">
    <property type="entry name" value="Ig-like_dom_sf"/>
</dbReference>
<dbReference type="GO" id="GO:0004714">
    <property type="term" value="F:transmembrane receptor protein tyrosine kinase activity"/>
    <property type="evidence" value="ECO:0007669"/>
    <property type="project" value="UniProtKB-EC"/>
</dbReference>
<keyword evidence="5 16" id="KW-0472">Membrane</keyword>
<protein>
    <recommendedName>
        <fullName evidence="2">receptor protein-tyrosine kinase</fullName>
        <ecNumber evidence="2">2.7.10.1</ecNumber>
    </recommendedName>
</protein>
<dbReference type="SMART" id="SM00219">
    <property type="entry name" value="TyrKc"/>
    <property type="match status" value="1"/>
</dbReference>
<dbReference type="Gene3D" id="2.60.40.10">
    <property type="entry name" value="Immunoglobulins"/>
    <property type="match status" value="7"/>
</dbReference>
<dbReference type="PIRSF" id="PIRSF000615">
    <property type="entry name" value="TyrPK_CSF1-R"/>
    <property type="match status" value="1"/>
</dbReference>
<dbReference type="Proteomes" id="UP000192578">
    <property type="component" value="Unassembled WGS sequence"/>
</dbReference>
<feature type="domain" description="Ig-like" evidence="18">
    <location>
        <begin position="534"/>
        <end position="599"/>
    </location>
</feature>
<comment type="caution">
    <text evidence="19">The sequence shown here is derived from an EMBL/GenBank/DDBJ whole genome shotgun (WGS) entry which is preliminary data.</text>
</comment>
<keyword evidence="7" id="KW-0675">Receptor</keyword>
<evidence type="ECO:0000256" key="2">
    <source>
        <dbReference type="ARBA" id="ARBA00011902"/>
    </source>
</evidence>
<dbReference type="Pfam" id="PF07714">
    <property type="entry name" value="PK_Tyr_Ser-Thr"/>
    <property type="match status" value="1"/>
</dbReference>
<keyword evidence="19" id="KW-0418">Kinase</keyword>
<dbReference type="PROSITE" id="PS00107">
    <property type="entry name" value="PROTEIN_KINASE_ATP"/>
    <property type="match status" value="1"/>
</dbReference>
<feature type="domain" description="Protein kinase" evidence="17">
    <location>
        <begin position="851"/>
        <end position="1114"/>
    </location>
</feature>
<dbReference type="InterPro" id="IPR008266">
    <property type="entry name" value="Tyr_kinase_AS"/>
</dbReference>
<dbReference type="InterPro" id="IPR000719">
    <property type="entry name" value="Prot_kinase_dom"/>
</dbReference>
<keyword evidence="6" id="KW-1015">Disulfide bond</keyword>
<dbReference type="PRINTS" id="PR00109">
    <property type="entry name" value="TYRKINASE"/>
</dbReference>
<evidence type="ECO:0000256" key="16">
    <source>
        <dbReference type="SAM" id="Phobius"/>
    </source>
</evidence>
<evidence type="ECO:0000256" key="14">
    <source>
        <dbReference type="PROSITE-ProRule" id="PRU10141"/>
    </source>
</evidence>
<name>A0A1W0WNZ1_HYPEX</name>
<feature type="transmembrane region" description="Helical" evidence="16">
    <location>
        <begin position="704"/>
        <end position="724"/>
    </location>
</feature>
<dbReference type="InterPro" id="IPR020635">
    <property type="entry name" value="Tyr_kinase_cat_dom"/>
</dbReference>
<dbReference type="CDD" id="cd00096">
    <property type="entry name" value="Ig"/>
    <property type="match status" value="3"/>
</dbReference>
<keyword evidence="13" id="KW-0479">Metal-binding</keyword>
<dbReference type="InterPro" id="IPR013783">
    <property type="entry name" value="Ig-like_fold"/>
</dbReference>
<feature type="binding site" evidence="12">
    <location>
        <position position="977"/>
    </location>
    <ligand>
        <name>ATP</name>
        <dbReference type="ChEBI" id="CHEBI:30616"/>
    </ligand>
</feature>
<dbReference type="EC" id="2.7.10.1" evidence="2"/>
<feature type="domain" description="Ig-like" evidence="18">
    <location>
        <begin position="315"/>
        <end position="401"/>
    </location>
</feature>
<feature type="region of interest" description="Disordered" evidence="15">
    <location>
        <begin position="789"/>
        <end position="808"/>
    </location>
</feature>
<dbReference type="PANTHER" id="PTHR24416:SF611">
    <property type="entry name" value="TYROSINE-PROTEIN KINASE TRANSMEMBRANE RECEPTOR ROR"/>
    <property type="match status" value="1"/>
</dbReference>
<proteinExistence type="predicted"/>
<keyword evidence="4 16" id="KW-1133">Transmembrane helix</keyword>
<evidence type="ECO:0000313" key="20">
    <source>
        <dbReference type="Proteomes" id="UP000192578"/>
    </source>
</evidence>
<gene>
    <name evidence="19" type="ORF">BV898_08924</name>
</gene>
<dbReference type="PROSITE" id="PS50011">
    <property type="entry name" value="PROTEIN_KINASE_DOM"/>
    <property type="match status" value="1"/>
</dbReference>
<feature type="binding site" evidence="14">
    <location>
        <position position="881"/>
    </location>
    <ligand>
        <name>ATP</name>
        <dbReference type="ChEBI" id="CHEBI:30616"/>
    </ligand>
</feature>
<keyword evidence="3 16" id="KW-0812">Transmembrane</keyword>
<comment type="catalytic activity">
    <reaction evidence="10">
        <text>L-tyrosyl-[protein] + ATP = O-phospho-L-tyrosyl-[protein] + ADP + H(+)</text>
        <dbReference type="Rhea" id="RHEA:10596"/>
        <dbReference type="Rhea" id="RHEA-COMP:10136"/>
        <dbReference type="Rhea" id="RHEA-COMP:20101"/>
        <dbReference type="ChEBI" id="CHEBI:15378"/>
        <dbReference type="ChEBI" id="CHEBI:30616"/>
        <dbReference type="ChEBI" id="CHEBI:46858"/>
        <dbReference type="ChEBI" id="CHEBI:61978"/>
        <dbReference type="ChEBI" id="CHEBI:456216"/>
        <dbReference type="EC" id="2.7.10.1"/>
    </reaction>
</comment>
<keyword evidence="20" id="KW-1185">Reference proteome</keyword>
<feature type="domain" description="Ig-like" evidence="18">
    <location>
        <begin position="604"/>
        <end position="691"/>
    </location>
</feature>
<dbReference type="GO" id="GO:0005886">
    <property type="term" value="C:plasma membrane"/>
    <property type="evidence" value="ECO:0007669"/>
    <property type="project" value="TreeGrafter"/>
</dbReference>
<keyword evidence="9" id="KW-0393">Immunoglobulin domain</keyword>
<dbReference type="SMART" id="SM00409">
    <property type="entry name" value="IG"/>
    <property type="match status" value="7"/>
</dbReference>
<dbReference type="Pfam" id="PF07679">
    <property type="entry name" value="I-set"/>
    <property type="match status" value="3"/>
</dbReference>
<feature type="binding site" evidence="13">
    <location>
        <position position="978"/>
    </location>
    <ligand>
        <name>Mg(2+)</name>
        <dbReference type="ChEBI" id="CHEBI:18420"/>
    </ligand>
</feature>
<keyword evidence="12 14" id="KW-0547">Nucleotide-binding</keyword>
<dbReference type="InterPro" id="IPR050122">
    <property type="entry name" value="RTK"/>
</dbReference>
<evidence type="ECO:0000256" key="13">
    <source>
        <dbReference type="PIRSR" id="PIRSR000615-3"/>
    </source>
</evidence>
<dbReference type="Pfam" id="PF13927">
    <property type="entry name" value="Ig_3"/>
    <property type="match status" value="3"/>
</dbReference>
<feature type="domain" description="Ig-like" evidence="18">
    <location>
        <begin position="36"/>
        <end position="108"/>
    </location>
</feature>
<evidence type="ECO:0000259" key="17">
    <source>
        <dbReference type="PROSITE" id="PS50011"/>
    </source>
</evidence>
<dbReference type="SUPFAM" id="SSF56112">
    <property type="entry name" value="Protein kinase-like (PK-like)"/>
    <property type="match status" value="1"/>
</dbReference>
<feature type="active site" description="Proton acceptor" evidence="11">
    <location>
        <position position="973"/>
    </location>
</feature>
<feature type="domain" description="Ig-like" evidence="18">
    <location>
        <begin position="213"/>
        <end position="298"/>
    </location>
</feature>
<dbReference type="SUPFAM" id="SSF48726">
    <property type="entry name" value="Immunoglobulin"/>
    <property type="match status" value="7"/>
</dbReference>
<dbReference type="PANTHER" id="PTHR24416">
    <property type="entry name" value="TYROSINE-PROTEIN KINASE RECEPTOR"/>
    <property type="match status" value="1"/>
</dbReference>
<evidence type="ECO:0000256" key="3">
    <source>
        <dbReference type="ARBA" id="ARBA00022692"/>
    </source>
</evidence>
<sequence length="1114" mass="124687">MVVVYFLLCLDEDARVHATDDFYFSHHPRFPDLVLDGQFLQLTCQVSVEQHIVYHWMFNNKLIENTARRYQNRSTLVFAQVHRGRDTGQYQCVALNTSSGFTTASSLADLRISWVGPSAKVAVLAPKTPGIINEGNALKLKCVVEGSGYHVKWYRNSVQVSPDLRIVVDEAEHTLTIEPLSVHDNGIYSCEIRLGEDEPRVSARNFPLTIARPDVANVRVLPQDLIVQKGSAAHFDCVYENARRVEWFYHGNDEAPMKNTTKGHVIFPNGTLYFPRVQAKDAGSFRCAGAVRDEEELVERPTLGYLVYLKIVVRPEISAKSFFPIPVNNRYVLRAGATLEVFCRAKPEAQPPPVITWVNSRKELVSDSSFWLIESVQPSHAGEYTCRAHNGYGSVEEYTVSLIVTILPDISQEPESSVSVDEEKPFQLFCAFKGSPGPLTSVNWMRSRHNSTQYIRVESSARHKIIGNRDGSTSQLLVNASVAAEDSGNYRCQIITQGFDPVYSEISSVVVRERLRFTAKPLNQHLELATKAKINCRAHATETVRVKWTKEGRGGLPNHVRAESDGTLVFDGVRKTDEGGYVCTASTRSEQINATARVEVVVSPRFLVRPVDTKVYEKRSLLLECSADGDPKPTVSWDKEGQTIPRVDGSRWRQLENGSLYNENIRPVDEGRYGCTVGNKGGFKREEMELTVQLESVSSVVQTIIITFSFASGYILLVVGLIVYCKRKRSRKAGEPEASPLTVLLVEPPPPPPPSILPTTYSVPESTILLPSHHHHYPLHPPSLASVPYTQYERQSSSSGKRTNNSRVNPTHLYEAAHLTTGSDDPRHSPNTSSAYSSALNGGSHLSRRQLLHLQKIGRGQFGDVFTAHMSDSPVAYVAVKALQSRDADEFNDEFHMYSKLNRHPNVVQCLGMCRATQGAPKWAVYEHTEAGNLKSFLQANSDYITPENLLSFAWQIASGMQHLDRHRFIHRDLAARNCVVDVAQAGTMLTVKVANLMMSSDSIHEDDYGEYRNRRVPLRWMPAEAVLDDEFSSKSDVWSFGVVCYELVTRCQCLPFDEFDDGYLLELLGRGTLALRMDAGQFAEVRTLINRCMAVNVKDRPTFDDILAGWRSG</sequence>
<dbReference type="InterPro" id="IPR003598">
    <property type="entry name" value="Ig_sub2"/>
</dbReference>
<evidence type="ECO:0000313" key="19">
    <source>
        <dbReference type="EMBL" id="OQV16918.1"/>
    </source>
</evidence>
<dbReference type="PROSITE" id="PS00109">
    <property type="entry name" value="PROTEIN_KINASE_TYR"/>
    <property type="match status" value="1"/>
</dbReference>
<dbReference type="AlphaFoldDB" id="A0A1W0WNZ1"/>
<dbReference type="InterPro" id="IPR007110">
    <property type="entry name" value="Ig-like_dom"/>
</dbReference>
<dbReference type="GO" id="GO:0046872">
    <property type="term" value="F:metal ion binding"/>
    <property type="evidence" value="ECO:0007669"/>
    <property type="project" value="UniProtKB-KW"/>
</dbReference>
<evidence type="ECO:0000256" key="4">
    <source>
        <dbReference type="ARBA" id="ARBA00022989"/>
    </source>
</evidence>
<comment type="subcellular location">
    <subcellularLocation>
        <location evidence="1">Membrane</location>
        <topology evidence="1">Single-pass membrane protein</topology>
    </subcellularLocation>
</comment>
<evidence type="ECO:0000259" key="18">
    <source>
        <dbReference type="PROSITE" id="PS50835"/>
    </source>
</evidence>
<evidence type="ECO:0000256" key="1">
    <source>
        <dbReference type="ARBA" id="ARBA00004167"/>
    </source>
</evidence>
<dbReference type="InterPro" id="IPR001245">
    <property type="entry name" value="Ser-Thr/Tyr_kinase_cat_dom"/>
</dbReference>
<evidence type="ECO:0000256" key="6">
    <source>
        <dbReference type="ARBA" id="ARBA00023157"/>
    </source>
</evidence>
<feature type="domain" description="Ig-like" evidence="18">
    <location>
        <begin position="408"/>
        <end position="507"/>
    </location>
</feature>
<feature type="domain" description="Ig-like" evidence="18">
    <location>
        <begin position="117"/>
        <end position="202"/>
    </location>
</feature>
<evidence type="ECO:0000256" key="8">
    <source>
        <dbReference type="ARBA" id="ARBA00023180"/>
    </source>
</evidence>
<dbReference type="PROSITE" id="PS50835">
    <property type="entry name" value="IG_LIKE"/>
    <property type="match status" value="7"/>
</dbReference>
<feature type="compositionally biased region" description="Polar residues" evidence="15">
    <location>
        <begin position="829"/>
        <end position="841"/>
    </location>
</feature>
<evidence type="ECO:0000256" key="5">
    <source>
        <dbReference type="ARBA" id="ARBA00023136"/>
    </source>
</evidence>
<accession>A0A1W0WNZ1</accession>